<dbReference type="AlphaFoldDB" id="A0ABD3KTE8"/>
<dbReference type="PANTHER" id="PTHR46162">
    <property type="entry name" value="TRAF-LIKE FAMILY PROTEIN"/>
    <property type="match status" value="1"/>
</dbReference>
<protein>
    <recommendedName>
        <fullName evidence="1">MATH domain-containing protein</fullName>
    </recommendedName>
</protein>
<dbReference type="EMBL" id="JBJKBG010000004">
    <property type="protein sequence ID" value="KAL3742683.1"/>
    <property type="molecule type" value="Genomic_DNA"/>
</dbReference>
<gene>
    <name evidence="2" type="ORF">ACJRO7_018064</name>
</gene>
<feature type="domain" description="MATH" evidence="1">
    <location>
        <begin position="13"/>
        <end position="148"/>
    </location>
</feature>
<organism evidence="2 3">
    <name type="scientific">Eucalyptus globulus</name>
    <name type="common">Tasmanian blue gum</name>
    <dbReference type="NCBI Taxonomy" id="34317"/>
    <lineage>
        <taxon>Eukaryota</taxon>
        <taxon>Viridiplantae</taxon>
        <taxon>Streptophyta</taxon>
        <taxon>Embryophyta</taxon>
        <taxon>Tracheophyta</taxon>
        <taxon>Spermatophyta</taxon>
        <taxon>Magnoliopsida</taxon>
        <taxon>eudicotyledons</taxon>
        <taxon>Gunneridae</taxon>
        <taxon>Pentapetalae</taxon>
        <taxon>rosids</taxon>
        <taxon>malvids</taxon>
        <taxon>Myrtales</taxon>
        <taxon>Myrtaceae</taxon>
        <taxon>Myrtoideae</taxon>
        <taxon>Eucalypteae</taxon>
        <taxon>Eucalyptus</taxon>
    </lineage>
</organism>
<dbReference type="InterPro" id="IPR008974">
    <property type="entry name" value="TRAF-like"/>
</dbReference>
<dbReference type="SUPFAM" id="SSF49599">
    <property type="entry name" value="TRAF domain-like"/>
    <property type="match status" value="2"/>
</dbReference>
<accession>A0ABD3KTE8</accession>
<evidence type="ECO:0000259" key="1">
    <source>
        <dbReference type="PROSITE" id="PS50144"/>
    </source>
</evidence>
<keyword evidence="3" id="KW-1185">Reference proteome</keyword>
<reference evidence="2 3" key="1">
    <citation type="submission" date="2024-11" db="EMBL/GenBank/DDBJ databases">
        <title>Chromosome-level genome assembly of Eucalyptus globulus Labill. provides insights into its genome evolution.</title>
        <authorList>
            <person name="Li X."/>
        </authorList>
    </citation>
    <scope>NUCLEOTIDE SEQUENCE [LARGE SCALE GENOMIC DNA]</scope>
    <source>
        <strain evidence="2">CL2024</strain>
        <tissue evidence="2">Fresh tender leaves</tissue>
    </source>
</reference>
<dbReference type="Gene3D" id="2.60.210.10">
    <property type="entry name" value="Apoptosis, Tumor Necrosis Factor Receptor Associated Protein 2, Chain A"/>
    <property type="match status" value="2"/>
</dbReference>
<feature type="domain" description="MATH" evidence="1">
    <location>
        <begin position="168"/>
        <end position="295"/>
    </location>
</feature>
<dbReference type="SMART" id="SM00061">
    <property type="entry name" value="MATH"/>
    <property type="match status" value="2"/>
</dbReference>
<dbReference type="CDD" id="cd00121">
    <property type="entry name" value="MATH"/>
    <property type="match status" value="2"/>
</dbReference>
<proteinExistence type="predicted"/>
<dbReference type="PANTHER" id="PTHR46162:SF40">
    <property type="entry name" value="TRAF-LIKE FAMILY PROTEIN"/>
    <property type="match status" value="1"/>
</dbReference>
<evidence type="ECO:0000313" key="3">
    <source>
        <dbReference type="Proteomes" id="UP001634007"/>
    </source>
</evidence>
<name>A0ABD3KTE8_EUCGL</name>
<sequence length="305" mass="34752">MSEPIMYKRALPPAHYSLKIEQFSLLANSSGDMYESGVFEAGGYKWSLTLYPHGDMANNGSGYISLYLSIKETNKLPPNWKVEVNYKLFVFDKNQDMYLIRQDADGTIRSFYEWNTQRGFPQFLSLETFEEPSNGYLMGDTCIFGAEVLVIKSTGKWESLTMIKVPPNKTFTWKIQNFSKLDKSSYHSDAITIGESKWKLNVYPKGKGASKGKSLSIFLGLIGVQHLPPYRKIYRECNLRVLDQLNDKHEEITSRMWVSALESGKGLNNFMSLEDVHKPLNGFLYNDVLIVEVQFQVVSAIKTGV</sequence>
<comment type="caution">
    <text evidence="2">The sequence shown here is derived from an EMBL/GenBank/DDBJ whole genome shotgun (WGS) entry which is preliminary data.</text>
</comment>
<evidence type="ECO:0000313" key="2">
    <source>
        <dbReference type="EMBL" id="KAL3742683.1"/>
    </source>
</evidence>
<dbReference type="Proteomes" id="UP001634007">
    <property type="component" value="Unassembled WGS sequence"/>
</dbReference>
<dbReference type="InterPro" id="IPR002083">
    <property type="entry name" value="MATH/TRAF_dom"/>
</dbReference>
<dbReference type="PROSITE" id="PS50144">
    <property type="entry name" value="MATH"/>
    <property type="match status" value="2"/>
</dbReference>
<dbReference type="Pfam" id="PF22486">
    <property type="entry name" value="MATH_2"/>
    <property type="match status" value="2"/>
</dbReference>